<evidence type="ECO:0000313" key="2">
    <source>
        <dbReference type="EMBL" id="MPN10379.1"/>
    </source>
</evidence>
<comment type="caution">
    <text evidence="2">The sequence shown here is derived from an EMBL/GenBank/DDBJ whole genome shotgun (WGS) entry which is preliminary data.</text>
</comment>
<feature type="region of interest" description="Disordered" evidence="1">
    <location>
        <begin position="1"/>
        <end position="29"/>
    </location>
</feature>
<reference evidence="2" key="1">
    <citation type="submission" date="2019-08" db="EMBL/GenBank/DDBJ databases">
        <authorList>
            <person name="Kucharzyk K."/>
            <person name="Murdoch R.W."/>
            <person name="Higgins S."/>
            <person name="Loffler F."/>
        </authorList>
    </citation>
    <scope>NUCLEOTIDE SEQUENCE</scope>
</reference>
<sequence>MNDLFSRNSVRRKNTRRYRPDHGSAKQRGFLFRGRANGNSGNIGLHLAPERRFCATTGCENLVNSCTAFSDVITVFSKQVANAIHHGQRKIIRIVLTAQPKEDAAGIRIKLRAVASDQIRQKQHITRITRGGFTVDVNIAHIRHTRVPVPLKTGAAALRSGKHDRSIGEKTVVHRNAGIAPDG</sequence>
<dbReference type="EMBL" id="VSSQ01056523">
    <property type="protein sequence ID" value="MPN10379.1"/>
    <property type="molecule type" value="Genomic_DNA"/>
</dbReference>
<gene>
    <name evidence="2" type="ORF">SDC9_157674</name>
</gene>
<evidence type="ECO:0000256" key="1">
    <source>
        <dbReference type="SAM" id="MobiDB-lite"/>
    </source>
</evidence>
<name>A0A645FAL8_9ZZZZ</name>
<organism evidence="2">
    <name type="scientific">bioreactor metagenome</name>
    <dbReference type="NCBI Taxonomy" id="1076179"/>
    <lineage>
        <taxon>unclassified sequences</taxon>
        <taxon>metagenomes</taxon>
        <taxon>ecological metagenomes</taxon>
    </lineage>
</organism>
<proteinExistence type="predicted"/>
<accession>A0A645FAL8</accession>
<dbReference type="AlphaFoldDB" id="A0A645FAL8"/>
<protein>
    <submittedName>
        <fullName evidence="2">Uncharacterized protein</fullName>
    </submittedName>
</protein>